<dbReference type="OrthoDB" id="198399at2"/>
<name>A0A1L8CVA4_9THEO</name>
<dbReference type="AlphaFoldDB" id="A0A1L8CVA4"/>
<dbReference type="SUPFAM" id="SSF50156">
    <property type="entry name" value="PDZ domain-like"/>
    <property type="match status" value="1"/>
</dbReference>
<protein>
    <submittedName>
        <fullName evidence="3">PDZ domain-containing protein</fullName>
    </submittedName>
</protein>
<keyword evidence="1" id="KW-0812">Transmembrane</keyword>
<feature type="transmembrane region" description="Helical" evidence="1">
    <location>
        <begin position="12"/>
        <end position="35"/>
    </location>
</feature>
<dbReference type="SMART" id="SM00228">
    <property type="entry name" value="PDZ"/>
    <property type="match status" value="1"/>
</dbReference>
<dbReference type="STRING" id="870242.cpu_13270"/>
<evidence type="ECO:0000313" key="4">
    <source>
        <dbReference type="Proteomes" id="UP000187485"/>
    </source>
</evidence>
<feature type="domain" description="PDZ" evidence="2">
    <location>
        <begin position="281"/>
        <end position="355"/>
    </location>
</feature>
<dbReference type="InterPro" id="IPR001478">
    <property type="entry name" value="PDZ"/>
</dbReference>
<dbReference type="PROSITE" id="PS50106">
    <property type="entry name" value="PDZ"/>
    <property type="match status" value="1"/>
</dbReference>
<comment type="caution">
    <text evidence="3">The sequence shown here is derived from an EMBL/GenBank/DDBJ whole genome shotgun (WGS) entry which is preliminary data.</text>
</comment>
<accession>A0A1L8CVA4</accession>
<proteinExistence type="predicted"/>
<dbReference type="EMBL" id="BDJK01000020">
    <property type="protein sequence ID" value="GAV22817.1"/>
    <property type="molecule type" value="Genomic_DNA"/>
</dbReference>
<dbReference type="InterPro" id="IPR041489">
    <property type="entry name" value="PDZ_6"/>
</dbReference>
<evidence type="ECO:0000259" key="2">
    <source>
        <dbReference type="PROSITE" id="PS50106"/>
    </source>
</evidence>
<feature type="transmembrane region" description="Helical" evidence="1">
    <location>
        <begin position="209"/>
        <end position="227"/>
    </location>
</feature>
<dbReference type="Proteomes" id="UP000187485">
    <property type="component" value="Unassembled WGS sequence"/>
</dbReference>
<feature type="transmembrane region" description="Helical" evidence="1">
    <location>
        <begin position="124"/>
        <end position="149"/>
    </location>
</feature>
<dbReference type="RefSeq" id="WP_075859276.1">
    <property type="nucleotide sequence ID" value="NZ_BDJK01000020.1"/>
</dbReference>
<keyword evidence="1" id="KW-0472">Membrane</keyword>
<organism evidence="3 4">
    <name type="scientific">Carboxydothermus pertinax</name>
    <dbReference type="NCBI Taxonomy" id="870242"/>
    <lineage>
        <taxon>Bacteria</taxon>
        <taxon>Bacillati</taxon>
        <taxon>Bacillota</taxon>
        <taxon>Clostridia</taxon>
        <taxon>Thermoanaerobacterales</taxon>
        <taxon>Thermoanaerobacteraceae</taxon>
        <taxon>Carboxydothermus</taxon>
    </lineage>
</organism>
<gene>
    <name evidence="3" type="ORF">cpu_13270</name>
</gene>
<feature type="transmembrane region" description="Helical" evidence="1">
    <location>
        <begin position="239"/>
        <end position="255"/>
    </location>
</feature>
<dbReference type="Pfam" id="PF17820">
    <property type="entry name" value="PDZ_6"/>
    <property type="match status" value="1"/>
</dbReference>
<keyword evidence="1" id="KW-1133">Transmembrane helix</keyword>
<feature type="transmembrane region" description="Helical" evidence="1">
    <location>
        <begin position="55"/>
        <end position="78"/>
    </location>
</feature>
<dbReference type="Gene3D" id="2.30.42.10">
    <property type="match status" value="1"/>
</dbReference>
<evidence type="ECO:0000313" key="3">
    <source>
        <dbReference type="EMBL" id="GAV22817.1"/>
    </source>
</evidence>
<dbReference type="InterPro" id="IPR036034">
    <property type="entry name" value="PDZ_sf"/>
</dbReference>
<reference evidence="4" key="1">
    <citation type="submission" date="2016-12" db="EMBL/GenBank/DDBJ databases">
        <title>Draft Genome Sequences od Carboxydothermus pertinax and islandicus, Hydrogenogenic Carboxydotrophic Bacteria.</title>
        <authorList>
            <person name="Fukuyama Y."/>
            <person name="Ohmae K."/>
            <person name="Yoneda Y."/>
            <person name="Yoshida T."/>
            <person name="Sako Y."/>
        </authorList>
    </citation>
    <scope>NUCLEOTIDE SEQUENCE [LARGE SCALE GENOMIC DNA]</scope>
    <source>
        <strain evidence="4">Ug1</strain>
    </source>
</reference>
<keyword evidence="4" id="KW-1185">Reference proteome</keyword>
<sequence length="410" mass="45197">MLWLKLAGNTLYTVFLALFENPVFWVVVLIIALQYSRISGKFILSPGVIYDTFKATAHGIVGGMSGSLVLVFLGIALNEAGLSYLWPLAILFMLINPRFLCFSYAGGVVSLAYLIFGFPKVNVAQIAALVGVLHLVESVLISIGGHLGARPEYFKIKTGQIVGGFVLQRFWPIPLAALVVVTQLPQTTGGIQMPDWWPLIKSSETTPNLMYSLIPVVAGLGYGDMVITRYPEEKSKLSAMYLGAYSIILIFLAMLSMKFTVISWFAALFMPLGHEAVIYWGRKLEEGRPLFVNPENGVGVMVLGVNPGSIADSAGLKTGDVILTVNGVYIHSPEELFRELSYSYGMVPLEVSRRGSHRIETLYMKKSFFPADVGIITAPSPYDSYIDLTRKNRGFIGYLWSKIRDLAKKL</sequence>
<evidence type="ECO:0000256" key="1">
    <source>
        <dbReference type="SAM" id="Phobius"/>
    </source>
</evidence>
<feature type="transmembrane region" description="Helical" evidence="1">
    <location>
        <begin position="170"/>
        <end position="189"/>
    </location>
</feature>